<protein>
    <submittedName>
        <fullName evidence="2">Uncharacterized protein</fullName>
    </submittedName>
</protein>
<evidence type="ECO:0000256" key="1">
    <source>
        <dbReference type="SAM" id="MobiDB-lite"/>
    </source>
</evidence>
<proteinExistence type="predicted"/>
<feature type="compositionally biased region" description="Low complexity" evidence="1">
    <location>
        <begin position="130"/>
        <end position="146"/>
    </location>
</feature>
<reference evidence="2 3" key="1">
    <citation type="submission" date="2024-06" db="EMBL/GenBank/DDBJ databases">
        <title>Complete genome of Phlyctema vagabunda strain 19-DSS-EL-015.</title>
        <authorList>
            <person name="Fiorenzani C."/>
        </authorList>
    </citation>
    <scope>NUCLEOTIDE SEQUENCE [LARGE SCALE GENOMIC DNA]</scope>
    <source>
        <strain evidence="2 3">19-DSS-EL-015</strain>
    </source>
</reference>
<comment type="caution">
    <text evidence="2">The sequence shown here is derived from an EMBL/GenBank/DDBJ whole genome shotgun (WGS) entry which is preliminary data.</text>
</comment>
<gene>
    <name evidence="2" type="ORF">PVAG01_10652</name>
</gene>
<sequence>MHLRNYLFATAAIATTANAVHLTNTYFGGIAAARAFNITWDEAEGPVEVFLMRAQVWGLQHIYPIVLDSTDNEAVWIPREDLCAGEYVLKIVDEMHAPNFSQKFNLTYGFSGEDVCEYLMDSSSEDALNSTAPTSDVTSTSASSAQDTAASTTAECSSSSGLSSCSLPSLSVRNWVGATPRAAVVTSVTVVPITTIAVGPMPSTDSENVTMAVVATYRFRIQNSGTSKNKNPAKEVGLEAGLSLGAMALAFLAAFGMH</sequence>
<feature type="region of interest" description="Disordered" evidence="1">
    <location>
        <begin position="127"/>
        <end position="146"/>
    </location>
</feature>
<accession>A0ABR4P2W5</accession>
<dbReference type="EMBL" id="JBFCZG010000010">
    <property type="protein sequence ID" value="KAL3417642.1"/>
    <property type="molecule type" value="Genomic_DNA"/>
</dbReference>
<keyword evidence="3" id="KW-1185">Reference proteome</keyword>
<evidence type="ECO:0000313" key="2">
    <source>
        <dbReference type="EMBL" id="KAL3417642.1"/>
    </source>
</evidence>
<name>A0ABR4P2W5_9HELO</name>
<organism evidence="2 3">
    <name type="scientific">Phlyctema vagabunda</name>
    <dbReference type="NCBI Taxonomy" id="108571"/>
    <lineage>
        <taxon>Eukaryota</taxon>
        <taxon>Fungi</taxon>
        <taxon>Dikarya</taxon>
        <taxon>Ascomycota</taxon>
        <taxon>Pezizomycotina</taxon>
        <taxon>Leotiomycetes</taxon>
        <taxon>Helotiales</taxon>
        <taxon>Dermateaceae</taxon>
        <taxon>Phlyctema</taxon>
    </lineage>
</organism>
<evidence type="ECO:0000313" key="3">
    <source>
        <dbReference type="Proteomes" id="UP001629113"/>
    </source>
</evidence>
<dbReference type="Proteomes" id="UP001629113">
    <property type="component" value="Unassembled WGS sequence"/>
</dbReference>